<dbReference type="EC" id="1.1.1.169" evidence="4"/>
<protein>
    <recommendedName>
        <fullName evidence="4">2-dehydropantoate 2-reductase</fullName>
        <ecNumber evidence="4">1.1.1.169</ecNumber>
    </recommendedName>
    <alternativeName>
        <fullName evidence="4">Ketopantoate reductase</fullName>
    </alternativeName>
</protein>
<evidence type="ECO:0000259" key="5">
    <source>
        <dbReference type="Pfam" id="PF02558"/>
    </source>
</evidence>
<evidence type="ECO:0000256" key="1">
    <source>
        <dbReference type="ARBA" id="ARBA00007870"/>
    </source>
</evidence>
<organism evidence="7 8">
    <name type="scientific">Calderihabitans maritimus</name>
    <dbReference type="NCBI Taxonomy" id="1246530"/>
    <lineage>
        <taxon>Bacteria</taxon>
        <taxon>Bacillati</taxon>
        <taxon>Bacillota</taxon>
        <taxon>Clostridia</taxon>
        <taxon>Neomoorellales</taxon>
        <taxon>Calderihabitantaceae</taxon>
        <taxon>Calderihabitans</taxon>
    </lineage>
</organism>
<feature type="domain" description="Ketopantoate reductase C-terminal" evidence="6">
    <location>
        <begin position="177"/>
        <end position="299"/>
    </location>
</feature>
<dbReference type="InterPro" id="IPR013332">
    <property type="entry name" value="KPR_N"/>
</dbReference>
<evidence type="ECO:0000259" key="6">
    <source>
        <dbReference type="Pfam" id="PF08546"/>
    </source>
</evidence>
<dbReference type="SUPFAM" id="SSF51735">
    <property type="entry name" value="NAD(P)-binding Rossmann-fold domains"/>
    <property type="match status" value="1"/>
</dbReference>
<dbReference type="PANTHER" id="PTHR21708">
    <property type="entry name" value="PROBABLE 2-DEHYDROPANTOATE 2-REDUCTASE"/>
    <property type="match status" value="1"/>
</dbReference>
<dbReference type="FunFam" id="1.10.1040.10:FF:000017">
    <property type="entry name" value="2-dehydropantoate 2-reductase"/>
    <property type="match status" value="1"/>
</dbReference>
<dbReference type="EMBL" id="BDGJ01000145">
    <property type="protein sequence ID" value="GAW93494.1"/>
    <property type="molecule type" value="Genomic_DNA"/>
</dbReference>
<sequence length="304" mass="32724">MKIAVMGAGAVGSYFGGMLSRAGREVWLVARGAHLEALRNKGLTVESDQESFTIPVRATGNPGEIGPVDLVLFCVKSYDTVEAARQAGPMLGPETVVLSLQNGVENEEVLAGIVGREKVMAGLCYVQADLAAPGLVRQAGPKKDIVFGELSGEITERAQRILTVFREAGIRATLTDDIRKAIWTKFLFISAFSGITAVTRSSIGAIRETPEAWELYRELLQEAFIVGRALGVNLPDNAVEETLDFTRSLNADATSSLMRDLKRGKRLEIDALCGTVVRLGARAGVPTPASRFVYSVLKVSQVEK</sequence>
<dbReference type="UniPathway" id="UPA00028">
    <property type="reaction ID" value="UER00004"/>
</dbReference>
<dbReference type="Pfam" id="PF08546">
    <property type="entry name" value="ApbA_C"/>
    <property type="match status" value="1"/>
</dbReference>
<dbReference type="InterPro" id="IPR051402">
    <property type="entry name" value="KPR-Related"/>
</dbReference>
<dbReference type="InterPro" id="IPR036291">
    <property type="entry name" value="NAD(P)-bd_dom_sf"/>
</dbReference>
<evidence type="ECO:0000256" key="2">
    <source>
        <dbReference type="ARBA" id="ARBA00022857"/>
    </source>
</evidence>
<comment type="pathway">
    <text evidence="4">Cofactor biosynthesis; (R)-pantothenate biosynthesis; (R)-pantoate from 3-methyl-2-oxobutanoate: step 2/2.</text>
</comment>
<dbReference type="AlphaFoldDB" id="A0A1Z5HVF0"/>
<dbReference type="GO" id="GO:0008677">
    <property type="term" value="F:2-dehydropantoate 2-reductase activity"/>
    <property type="evidence" value="ECO:0007669"/>
    <property type="project" value="UniProtKB-EC"/>
</dbReference>
<keyword evidence="3 4" id="KW-0560">Oxidoreductase</keyword>
<dbReference type="GO" id="GO:0005737">
    <property type="term" value="C:cytoplasm"/>
    <property type="evidence" value="ECO:0007669"/>
    <property type="project" value="TreeGrafter"/>
</dbReference>
<dbReference type="SUPFAM" id="SSF48179">
    <property type="entry name" value="6-phosphogluconate dehydrogenase C-terminal domain-like"/>
    <property type="match status" value="1"/>
</dbReference>
<dbReference type="InterPro" id="IPR013752">
    <property type="entry name" value="KPA_reductase"/>
</dbReference>
<dbReference type="GO" id="GO:0015940">
    <property type="term" value="P:pantothenate biosynthetic process"/>
    <property type="evidence" value="ECO:0007669"/>
    <property type="project" value="UniProtKB-UniPathway"/>
</dbReference>
<evidence type="ECO:0000313" key="7">
    <source>
        <dbReference type="EMBL" id="GAW93494.1"/>
    </source>
</evidence>
<dbReference type="PANTHER" id="PTHR21708:SF26">
    <property type="entry name" value="2-DEHYDROPANTOATE 2-REDUCTASE"/>
    <property type="match status" value="1"/>
</dbReference>
<name>A0A1Z5HVF0_9FIRM</name>
<evidence type="ECO:0000256" key="4">
    <source>
        <dbReference type="RuleBase" id="RU362068"/>
    </source>
</evidence>
<dbReference type="OrthoDB" id="9772736at2"/>
<proteinExistence type="inferred from homology"/>
<accession>A0A1Z5HVF0</accession>
<feature type="domain" description="Ketopantoate reductase N-terminal" evidence="5">
    <location>
        <begin position="3"/>
        <end position="151"/>
    </location>
</feature>
<evidence type="ECO:0000313" key="8">
    <source>
        <dbReference type="Proteomes" id="UP000197032"/>
    </source>
</evidence>
<gene>
    <name evidence="7" type="ORF">KKC1_26260</name>
</gene>
<dbReference type="InterPro" id="IPR003710">
    <property type="entry name" value="ApbA"/>
</dbReference>
<comment type="function">
    <text evidence="4">Catalyzes the NADPH-dependent reduction of ketopantoate into pantoic acid.</text>
</comment>
<dbReference type="NCBIfam" id="NF005091">
    <property type="entry name" value="PRK06522.2-2"/>
    <property type="match status" value="1"/>
</dbReference>
<comment type="similarity">
    <text evidence="1 4">Belongs to the ketopantoate reductase family.</text>
</comment>
<dbReference type="Gene3D" id="1.10.1040.10">
    <property type="entry name" value="N-(1-d-carboxylethyl)-l-norvaline Dehydrogenase, domain 2"/>
    <property type="match status" value="1"/>
</dbReference>
<dbReference type="InterPro" id="IPR008927">
    <property type="entry name" value="6-PGluconate_DH-like_C_sf"/>
</dbReference>
<keyword evidence="8" id="KW-1185">Reference proteome</keyword>
<dbReference type="InterPro" id="IPR013328">
    <property type="entry name" value="6PGD_dom2"/>
</dbReference>
<dbReference type="NCBIfam" id="TIGR00745">
    <property type="entry name" value="apbA_panE"/>
    <property type="match status" value="1"/>
</dbReference>
<comment type="caution">
    <text evidence="7">The sequence shown here is derived from an EMBL/GenBank/DDBJ whole genome shotgun (WGS) entry which is preliminary data.</text>
</comment>
<keyword evidence="4" id="KW-0566">Pantothenate biosynthesis</keyword>
<dbReference type="Pfam" id="PF02558">
    <property type="entry name" value="ApbA"/>
    <property type="match status" value="1"/>
</dbReference>
<dbReference type="FunFam" id="3.40.50.720:FF:000307">
    <property type="entry name" value="2-dehydropantoate 2-reductase"/>
    <property type="match status" value="1"/>
</dbReference>
<keyword evidence="2 4" id="KW-0521">NADP</keyword>
<reference evidence="8" key="1">
    <citation type="journal article" date="2017" name="Appl. Environ. Microbiol.">
        <title>Genomic analysis of Calderihabitans maritimus KKC1, a thermophilic hydrogenogenic carboxydotrophic bacterium isolated from marine sediment.</title>
        <authorList>
            <person name="Omae K."/>
            <person name="Yoneda Y."/>
            <person name="Fukuyama Y."/>
            <person name="Yoshida T."/>
            <person name="Sako Y."/>
        </authorList>
    </citation>
    <scope>NUCLEOTIDE SEQUENCE [LARGE SCALE GENOMIC DNA]</scope>
    <source>
        <strain evidence="8">KKC1</strain>
    </source>
</reference>
<comment type="catalytic activity">
    <reaction evidence="4">
        <text>(R)-pantoate + NADP(+) = 2-dehydropantoate + NADPH + H(+)</text>
        <dbReference type="Rhea" id="RHEA:16233"/>
        <dbReference type="ChEBI" id="CHEBI:11561"/>
        <dbReference type="ChEBI" id="CHEBI:15378"/>
        <dbReference type="ChEBI" id="CHEBI:15980"/>
        <dbReference type="ChEBI" id="CHEBI:57783"/>
        <dbReference type="ChEBI" id="CHEBI:58349"/>
        <dbReference type="EC" id="1.1.1.169"/>
    </reaction>
</comment>
<dbReference type="Gene3D" id="3.40.50.720">
    <property type="entry name" value="NAD(P)-binding Rossmann-like Domain"/>
    <property type="match status" value="1"/>
</dbReference>
<dbReference type="RefSeq" id="WP_088554625.1">
    <property type="nucleotide sequence ID" value="NZ_BDGJ01000145.1"/>
</dbReference>
<dbReference type="Proteomes" id="UP000197032">
    <property type="component" value="Unassembled WGS sequence"/>
</dbReference>
<evidence type="ECO:0000256" key="3">
    <source>
        <dbReference type="ARBA" id="ARBA00023002"/>
    </source>
</evidence>